<name>A0ABU1J1J4_9BACL</name>
<dbReference type="Proteomes" id="UP001185028">
    <property type="component" value="Unassembled WGS sequence"/>
</dbReference>
<accession>A0ABU1J1J4</accession>
<dbReference type="EMBL" id="JAVDQH010000011">
    <property type="protein sequence ID" value="MDR6245056.1"/>
    <property type="molecule type" value="Genomic_DNA"/>
</dbReference>
<proteinExistence type="predicted"/>
<evidence type="ECO:0000313" key="2">
    <source>
        <dbReference type="Proteomes" id="UP001185028"/>
    </source>
</evidence>
<sequence length="194" mass="23081">MSTEPILPITSRAAWREWLHLHHDDTAYCWIAVRIQAADDVLLYLDAVEEALCFGWIDGVKKKTADGVLAQRMSPRRRNSSWTELNKERVRRLERLGQMTAAGRRVLPDMDIEHFVVDAEIMERLQREPEVYAHFIAMPELYRRIRIDNIQNVRHQPELFARRLDTLIEHTRVNRMYGQWHDHGRLWNESDSEK</sequence>
<dbReference type="Pfam" id="PF13376">
    <property type="entry name" value="OmdA"/>
    <property type="match status" value="1"/>
</dbReference>
<gene>
    <name evidence="1" type="ORF">JOC58_002954</name>
</gene>
<comment type="caution">
    <text evidence="1">The sequence shown here is derived from an EMBL/GenBank/DDBJ whole genome shotgun (WGS) entry which is preliminary data.</text>
</comment>
<evidence type="ECO:0000313" key="1">
    <source>
        <dbReference type="EMBL" id="MDR6245056.1"/>
    </source>
</evidence>
<keyword evidence="2" id="KW-1185">Reference proteome</keyword>
<dbReference type="RefSeq" id="WP_188773462.1">
    <property type="nucleotide sequence ID" value="NZ_BMMB01000001.1"/>
</dbReference>
<protein>
    <submittedName>
        <fullName evidence="1">Uncharacterized protein YdeI (YjbR/CyaY-like superfamily)</fullName>
    </submittedName>
</protein>
<organism evidence="1 2">
    <name type="scientific">Paenibacillus hunanensis</name>
    <dbReference type="NCBI Taxonomy" id="539262"/>
    <lineage>
        <taxon>Bacteria</taxon>
        <taxon>Bacillati</taxon>
        <taxon>Bacillota</taxon>
        <taxon>Bacilli</taxon>
        <taxon>Bacillales</taxon>
        <taxon>Paenibacillaceae</taxon>
        <taxon>Paenibacillus</taxon>
    </lineage>
</organism>
<reference evidence="1 2" key="1">
    <citation type="submission" date="2023-07" db="EMBL/GenBank/DDBJ databases">
        <title>Genomic Encyclopedia of Type Strains, Phase IV (KMG-IV): sequencing the most valuable type-strain genomes for metagenomic binning, comparative biology and taxonomic classification.</title>
        <authorList>
            <person name="Goeker M."/>
        </authorList>
    </citation>
    <scope>NUCLEOTIDE SEQUENCE [LARGE SCALE GENOMIC DNA]</scope>
    <source>
        <strain evidence="1 2">DSM 22170</strain>
    </source>
</reference>